<accession>A0A843XND9</accession>
<dbReference type="Proteomes" id="UP000652761">
    <property type="component" value="Unassembled WGS sequence"/>
</dbReference>
<evidence type="ECO:0000313" key="1">
    <source>
        <dbReference type="EMBL" id="MQM21229.1"/>
    </source>
</evidence>
<protein>
    <submittedName>
        <fullName evidence="1">Uncharacterized protein</fullName>
    </submittedName>
</protein>
<evidence type="ECO:0000313" key="2">
    <source>
        <dbReference type="Proteomes" id="UP000652761"/>
    </source>
</evidence>
<organism evidence="1 2">
    <name type="scientific">Colocasia esculenta</name>
    <name type="common">Wild taro</name>
    <name type="synonym">Arum esculentum</name>
    <dbReference type="NCBI Taxonomy" id="4460"/>
    <lineage>
        <taxon>Eukaryota</taxon>
        <taxon>Viridiplantae</taxon>
        <taxon>Streptophyta</taxon>
        <taxon>Embryophyta</taxon>
        <taxon>Tracheophyta</taxon>
        <taxon>Spermatophyta</taxon>
        <taxon>Magnoliopsida</taxon>
        <taxon>Liliopsida</taxon>
        <taxon>Araceae</taxon>
        <taxon>Aroideae</taxon>
        <taxon>Colocasieae</taxon>
        <taxon>Colocasia</taxon>
    </lineage>
</organism>
<keyword evidence="2" id="KW-1185">Reference proteome</keyword>
<reference evidence="1" key="1">
    <citation type="submission" date="2017-07" db="EMBL/GenBank/DDBJ databases">
        <title>Taro Niue Genome Assembly and Annotation.</title>
        <authorList>
            <person name="Atibalentja N."/>
            <person name="Keating K."/>
            <person name="Fields C.J."/>
        </authorList>
    </citation>
    <scope>NUCLEOTIDE SEQUENCE</scope>
    <source>
        <strain evidence="1">Niue_2</strain>
        <tissue evidence="1">Leaf</tissue>
    </source>
</reference>
<dbReference type="AlphaFoldDB" id="A0A843XND9"/>
<sequence length="180" mass="19028">MTRQSGVSPSCRGEAGRRNYAAMALRLHEEAGGGPVSSLCAGARLWLLRQADSRSKEATWASAEGGREGAVRWPWRDEGWAARSTQEVQLGQGAARKSRPGQGSGLVLCAGGAAKSWKAAKSGARPCDEGGWPGMMARWCSGACGQLRWRSRPAEVPILVRCEGGIQEAGRSCAMEPGCL</sequence>
<comment type="caution">
    <text evidence="1">The sequence shown here is derived from an EMBL/GenBank/DDBJ whole genome shotgun (WGS) entry which is preliminary data.</text>
</comment>
<name>A0A843XND9_COLES</name>
<proteinExistence type="predicted"/>
<gene>
    <name evidence="1" type="ORF">Taro_054264</name>
</gene>
<dbReference type="EMBL" id="NMUH01010755">
    <property type="protein sequence ID" value="MQM21229.1"/>
    <property type="molecule type" value="Genomic_DNA"/>
</dbReference>